<dbReference type="EMBL" id="DF820457">
    <property type="protein sequence ID" value="GAK51585.1"/>
    <property type="molecule type" value="Genomic_DNA"/>
</dbReference>
<sequence>MKKSEIYREKLLTLDHWDAFLLEESGLPGPRGNLELAQVVVDLGTRALFEQYLEFTSDRAPTNSPQEFLAFCGVLGLGKLLAEGDATQFARLRLLASDPRWRTREAVAMALQRLGEIDMPALLVEMAQWATGNYLEQRAACAALCEPKLLKDTQAARGTLKLLDMITVSVVSATDRKNEGFIALRKGLAYCWSVAAAALPEVGTRMMERWLQSDDKDVRWIMRENLKKKRLEAAAPEWVNFWKVRFLMLKS</sequence>
<dbReference type="HOGENOM" id="CLU_1127275_0_0_0"/>
<dbReference type="InterPro" id="IPR016024">
    <property type="entry name" value="ARM-type_fold"/>
</dbReference>
<keyword evidence="2" id="KW-1185">Reference proteome</keyword>
<proteinExistence type="predicted"/>
<reference evidence="1" key="1">
    <citation type="journal article" date="2015" name="PeerJ">
        <title>First genomic representation of candidate bacterial phylum KSB3 points to enhanced environmental sensing as a trigger of wastewater bulking.</title>
        <authorList>
            <person name="Sekiguchi Y."/>
            <person name="Ohashi A."/>
            <person name="Parks D.H."/>
            <person name="Yamauchi T."/>
            <person name="Tyson G.W."/>
            <person name="Hugenholtz P."/>
        </authorList>
    </citation>
    <scope>NUCLEOTIDE SEQUENCE [LARGE SCALE GENOMIC DNA]</scope>
</reference>
<gene>
    <name evidence="1" type="ORF">U14_02830</name>
</gene>
<evidence type="ECO:0000313" key="1">
    <source>
        <dbReference type="EMBL" id="GAK51585.1"/>
    </source>
</evidence>
<evidence type="ECO:0008006" key="3">
    <source>
        <dbReference type="Google" id="ProtNLM"/>
    </source>
</evidence>
<dbReference type="SUPFAM" id="SSF48371">
    <property type="entry name" value="ARM repeat"/>
    <property type="match status" value="1"/>
</dbReference>
<dbReference type="STRING" id="1499966.U14_02830"/>
<accession>A0A081BMG9</accession>
<protein>
    <recommendedName>
        <fullName evidence="3">HEAT repeat domain-containing protein</fullName>
    </recommendedName>
</protein>
<dbReference type="Proteomes" id="UP000030700">
    <property type="component" value="Unassembled WGS sequence"/>
</dbReference>
<dbReference type="AlphaFoldDB" id="A0A081BMG9"/>
<organism evidence="1">
    <name type="scientific">Candidatus Moduliflexus flocculans</name>
    <dbReference type="NCBI Taxonomy" id="1499966"/>
    <lineage>
        <taxon>Bacteria</taxon>
        <taxon>Candidatus Moduliflexota</taxon>
        <taxon>Candidatus Moduliflexia</taxon>
        <taxon>Candidatus Moduliflexales</taxon>
        <taxon>Candidatus Moduliflexaceae</taxon>
    </lineage>
</organism>
<name>A0A081BMG9_9BACT</name>
<evidence type="ECO:0000313" key="2">
    <source>
        <dbReference type="Proteomes" id="UP000030700"/>
    </source>
</evidence>